<evidence type="ECO:0000313" key="3">
    <source>
        <dbReference type="Proteomes" id="UP000267159"/>
    </source>
</evidence>
<evidence type="ECO:0000256" key="1">
    <source>
        <dbReference type="SAM" id="MobiDB-lite"/>
    </source>
</evidence>
<evidence type="ECO:0000313" key="2">
    <source>
        <dbReference type="EMBL" id="RLT79881.1"/>
    </source>
</evidence>
<dbReference type="EMBL" id="RAZM01000033">
    <property type="protein sequence ID" value="RLT79881.1"/>
    <property type="molecule type" value="Genomic_DNA"/>
</dbReference>
<comment type="caution">
    <text evidence="2">The sequence shown here is derived from an EMBL/GenBank/DDBJ whole genome shotgun (WGS) entry which is preliminary data.</text>
</comment>
<organism evidence="2 3">
    <name type="scientific">Bacteroides acidifaciens</name>
    <dbReference type="NCBI Taxonomy" id="85831"/>
    <lineage>
        <taxon>Bacteria</taxon>
        <taxon>Pseudomonadati</taxon>
        <taxon>Bacteroidota</taxon>
        <taxon>Bacteroidia</taxon>
        <taxon>Bacteroidales</taxon>
        <taxon>Bacteroidaceae</taxon>
        <taxon>Bacteroides</taxon>
    </lineage>
</organism>
<dbReference type="Proteomes" id="UP000267159">
    <property type="component" value="Unassembled WGS sequence"/>
</dbReference>
<dbReference type="AlphaFoldDB" id="A0A3L8A864"/>
<name>A0A3L8A864_9BACE</name>
<sequence length="135" mass="15071">MILERLKQYMDYKGITVAAFERSIGMANASFGKSLKKGGAIGTDKLENILTIYPDISPLWLLRGVGEMLLPDPEHPEKQPPSAPTYLLDMIKEKDQIIRQQAEELGELREKLKNAQAGKNEITHHHAQAPVEVAP</sequence>
<accession>A0A3L8A864</accession>
<feature type="region of interest" description="Disordered" evidence="1">
    <location>
        <begin position="115"/>
        <end position="135"/>
    </location>
</feature>
<reference evidence="2 3" key="1">
    <citation type="submission" date="2018-09" db="EMBL/GenBank/DDBJ databases">
        <title>Murine metabolic-syndrome-specific gut microbial biobank.</title>
        <authorList>
            <person name="Liu C."/>
        </authorList>
    </citation>
    <scope>NUCLEOTIDE SEQUENCE [LARGE SCALE GENOMIC DNA]</scope>
    <source>
        <strain evidence="2 3">0.1X-D8-26</strain>
    </source>
</reference>
<dbReference type="RefSeq" id="WP_121767442.1">
    <property type="nucleotide sequence ID" value="NZ_RAZM01000033.1"/>
</dbReference>
<gene>
    <name evidence="2" type="ORF">D7Y07_11465</name>
</gene>
<proteinExistence type="predicted"/>
<protein>
    <submittedName>
        <fullName evidence="2">Transcriptional regulator</fullName>
    </submittedName>
</protein>